<dbReference type="NCBIfam" id="TIGR00594">
    <property type="entry name" value="polc"/>
    <property type="match status" value="1"/>
</dbReference>
<reference evidence="12" key="1">
    <citation type="submission" date="2023-06" db="EMBL/GenBank/DDBJ databases">
        <title>A Treasure from Seagulls: Isolation and Description of Aciduricobacillus qingdaonensis gen. nov., sp. nov., a Rare Obligately Uric Acid-utilizing Member in the Family Bacillaceae.</title>
        <authorList>
            <person name="Liu W."/>
            <person name="Wang B."/>
        </authorList>
    </citation>
    <scope>NUCLEOTIDE SEQUENCE</scope>
    <source>
        <strain evidence="12">44XB</strain>
    </source>
</reference>
<dbReference type="Proteomes" id="UP001180087">
    <property type="component" value="Chromosome"/>
</dbReference>
<dbReference type="PANTHER" id="PTHR32294">
    <property type="entry name" value="DNA POLYMERASE III SUBUNIT ALPHA"/>
    <property type="match status" value="1"/>
</dbReference>
<evidence type="ECO:0000256" key="7">
    <source>
        <dbReference type="ARBA" id="ARBA00022705"/>
    </source>
</evidence>
<dbReference type="CDD" id="cd04485">
    <property type="entry name" value="DnaE_OBF"/>
    <property type="match status" value="1"/>
</dbReference>
<comment type="function">
    <text evidence="9">DNA polymerase III is a complex, multichain enzyme responsible for most of the replicative synthesis in bacteria. This DNA polymerase also exhibits 3' to 5' exonuclease activity. The alpha chain is the DNA polymerase.</text>
</comment>
<evidence type="ECO:0000256" key="9">
    <source>
        <dbReference type="ARBA" id="ARBA00025611"/>
    </source>
</evidence>
<dbReference type="InterPro" id="IPR004805">
    <property type="entry name" value="DnaE2/DnaE/PolC"/>
</dbReference>
<dbReference type="InterPro" id="IPR040982">
    <property type="entry name" value="DNA_pol3_finger"/>
</dbReference>
<dbReference type="EC" id="2.7.7.7" evidence="3"/>
<dbReference type="EMBL" id="CP129113">
    <property type="protein sequence ID" value="WLV23778.1"/>
    <property type="molecule type" value="Genomic_DNA"/>
</dbReference>
<dbReference type="Gene3D" id="3.20.20.140">
    <property type="entry name" value="Metal-dependent hydrolases"/>
    <property type="match status" value="1"/>
</dbReference>
<dbReference type="Pfam" id="PF14579">
    <property type="entry name" value="HHH_6"/>
    <property type="match status" value="1"/>
</dbReference>
<keyword evidence="8" id="KW-0239">DNA-directed DNA polymerase</keyword>
<name>A0ABY9KVW7_9BACI</name>
<dbReference type="InterPro" id="IPR029460">
    <property type="entry name" value="DNAPol_HHH"/>
</dbReference>
<dbReference type="InterPro" id="IPR004013">
    <property type="entry name" value="PHP_dom"/>
</dbReference>
<dbReference type="Pfam" id="PF17657">
    <property type="entry name" value="DNA_pol3_finger"/>
    <property type="match status" value="1"/>
</dbReference>
<evidence type="ECO:0000313" key="12">
    <source>
        <dbReference type="EMBL" id="WLV23778.1"/>
    </source>
</evidence>
<dbReference type="InterPro" id="IPR011708">
    <property type="entry name" value="DNA_pol3_alpha_NTPase_dom"/>
</dbReference>
<dbReference type="PANTHER" id="PTHR32294:SF0">
    <property type="entry name" value="DNA POLYMERASE III SUBUNIT ALPHA"/>
    <property type="match status" value="1"/>
</dbReference>
<keyword evidence="13" id="KW-1185">Reference proteome</keyword>
<accession>A0ABY9KVW7</accession>
<dbReference type="RefSeq" id="WP_348026135.1">
    <property type="nucleotide sequence ID" value="NZ_CP129113.1"/>
</dbReference>
<proteinExistence type="inferred from homology"/>
<keyword evidence="6 12" id="KW-0548">Nucleotidyltransferase</keyword>
<dbReference type="SMART" id="SM00481">
    <property type="entry name" value="POLIIIAc"/>
    <property type="match status" value="1"/>
</dbReference>
<protein>
    <recommendedName>
        <fullName evidence="4">DNA polymerase III subunit alpha</fullName>
        <ecNumber evidence="3">2.7.7.7</ecNumber>
    </recommendedName>
</protein>
<keyword evidence="5 12" id="KW-0808">Transferase</keyword>
<dbReference type="InterPro" id="IPR004365">
    <property type="entry name" value="NA-bd_OB_tRNA"/>
</dbReference>
<evidence type="ECO:0000313" key="13">
    <source>
        <dbReference type="Proteomes" id="UP001180087"/>
    </source>
</evidence>
<dbReference type="Pfam" id="PF07733">
    <property type="entry name" value="DNA_pol3_alpha"/>
    <property type="match status" value="1"/>
</dbReference>
<evidence type="ECO:0000256" key="3">
    <source>
        <dbReference type="ARBA" id="ARBA00012417"/>
    </source>
</evidence>
<comment type="catalytic activity">
    <reaction evidence="10">
        <text>DNA(n) + a 2'-deoxyribonucleoside 5'-triphosphate = DNA(n+1) + diphosphate</text>
        <dbReference type="Rhea" id="RHEA:22508"/>
        <dbReference type="Rhea" id="RHEA-COMP:17339"/>
        <dbReference type="Rhea" id="RHEA-COMP:17340"/>
        <dbReference type="ChEBI" id="CHEBI:33019"/>
        <dbReference type="ChEBI" id="CHEBI:61560"/>
        <dbReference type="ChEBI" id="CHEBI:173112"/>
        <dbReference type="EC" id="2.7.7.7"/>
    </reaction>
</comment>
<dbReference type="Pfam" id="PF02811">
    <property type="entry name" value="PHP"/>
    <property type="match status" value="1"/>
</dbReference>
<dbReference type="InterPro" id="IPR041931">
    <property type="entry name" value="DNA_pol3_alpha_thumb_dom"/>
</dbReference>
<dbReference type="NCBIfam" id="NF004226">
    <property type="entry name" value="PRK05673.1"/>
    <property type="match status" value="1"/>
</dbReference>
<evidence type="ECO:0000256" key="10">
    <source>
        <dbReference type="ARBA" id="ARBA00049244"/>
    </source>
</evidence>
<evidence type="ECO:0000259" key="11">
    <source>
        <dbReference type="SMART" id="SM00481"/>
    </source>
</evidence>
<sequence>MFAHLYVRSGFSLMESTIHIDRLANRARESGCSAVALVDNSVLHGAIPFYKACTENGVKPIIGMNIFVGDIGQEERIILLSENMDGYHSLIRLSTELQTSDETFQVEDLSGFTEGVIGVLPVNESLLFNMLLDYRFDDMQGHIDKWKKVFAAGNIHIGADLSVVRKAEMLKSLCAFSEHLDMKVVALPEVRYLDHKDSEAFHCLQAMREGRKFDSGSASTSAPMHFRTKDEMEQLFADFPEVLAATGEIAERCNLELDFDRQMLPSYPVEQGQTADEYLRQVCEQKFTSAYSKDDNVAYERMKYELSVISQMKFSDYFLIVADFIDFAKREGIMVGPGRGSAAGSLVAYVLGITEVDPIRYGLLFERFLNPERVTMPDIDVDFSDQRRDEVIQYVRRKYGAEHVAQIITFGTFAARSLIRELVKTLGISDQDLRFILKEMTKLGTMHIVDYARQSRELNEYIRQTESIQQLFRIASRLEGLPRHISTHAAGVVISEEPLVNHVPLIPGSGEVTLTQFPMNDLEAIGLLKMDFLGLRNLSMIERMLSSVHHTEKVKIDLHNLPKDDAATYRLLQEGRTNGIFQLESAGMKRVLRELGPTRFEDIVAVNALYRPGPMDYIPTYIKRKHGTEPVTYLHPDLEPILKETYGVLVYQEQIMQIASKIAGFSLGRADILRRAVGKKKKEVLEEQRSAFVSGCLENGYTMEVAEQIFEWIVRFSNYGFNKSHAVAYSEIAFQLSYLKAHHPASFFAELMTSVHGSHDKLAAYIKEARDLGIDVLAPSVNRSFGFFSAEQGKIRMGLNAIRGIGHQVAREIIMKRKQGGPFRDLFNFCLRVDLKIITRAMIETLILSGAFDELHPNRATMLASVDSAMEQGELFGDLDGQESFFYDELEGNYTEMEDMSQVQKLQDEKDLLGVYVSSHPLKNYRSRLKVSGFISLAEADGSSGKRNLKTCAILQSMKVIRTKRGESMAFLTLSDETAEMEAVMFPETYRNTNRFLEEGIMLFVSGKVEMRKDVLQWLINDAMPFDENILQEVKQETLYIKLEKGKSEREALSFLQKTAKCHPGHVPIRFYHEDKKKTYGLQSSYAMDTNESCIAELKQYFGQGQVVLKLEG</sequence>
<dbReference type="Gene3D" id="1.10.10.1600">
    <property type="entry name" value="Bacterial DNA polymerase III alpha subunit, thumb domain"/>
    <property type="match status" value="1"/>
</dbReference>
<comment type="similarity">
    <text evidence="2">Belongs to the DNA polymerase type-C family. DnaE subfamily.</text>
</comment>
<gene>
    <name evidence="12" type="primary">dnaE</name>
    <name evidence="12" type="ORF">QR721_08995</name>
</gene>
<dbReference type="GO" id="GO:0003887">
    <property type="term" value="F:DNA-directed DNA polymerase activity"/>
    <property type="evidence" value="ECO:0007669"/>
    <property type="project" value="UniProtKB-EC"/>
</dbReference>
<organism evidence="12 13">
    <name type="scientific">Aciduricibacillus chroicocephali</name>
    <dbReference type="NCBI Taxonomy" id="3054939"/>
    <lineage>
        <taxon>Bacteria</taxon>
        <taxon>Bacillati</taxon>
        <taxon>Bacillota</taxon>
        <taxon>Bacilli</taxon>
        <taxon>Bacillales</taxon>
        <taxon>Bacillaceae</taxon>
        <taxon>Aciduricibacillus</taxon>
    </lineage>
</organism>
<dbReference type="Gene3D" id="1.10.150.870">
    <property type="match status" value="1"/>
</dbReference>
<dbReference type="Pfam" id="PF01336">
    <property type="entry name" value="tRNA_anti-codon"/>
    <property type="match status" value="1"/>
</dbReference>
<evidence type="ECO:0000256" key="8">
    <source>
        <dbReference type="ARBA" id="ARBA00022932"/>
    </source>
</evidence>
<dbReference type="InterPro" id="IPR003141">
    <property type="entry name" value="Pol/His_phosphatase_N"/>
</dbReference>
<evidence type="ECO:0000256" key="4">
    <source>
        <dbReference type="ARBA" id="ARBA00019114"/>
    </source>
</evidence>
<evidence type="ECO:0000256" key="2">
    <source>
        <dbReference type="ARBA" id="ARBA00009496"/>
    </source>
</evidence>
<evidence type="ECO:0000256" key="6">
    <source>
        <dbReference type="ARBA" id="ARBA00022695"/>
    </source>
</evidence>
<keyword evidence="7" id="KW-0235">DNA replication</keyword>
<feature type="domain" description="Polymerase/histidinol phosphatase N-terminal" evidence="11">
    <location>
        <begin position="3"/>
        <end position="70"/>
    </location>
</feature>
<evidence type="ECO:0000256" key="5">
    <source>
        <dbReference type="ARBA" id="ARBA00022679"/>
    </source>
</evidence>
<comment type="subcellular location">
    <subcellularLocation>
        <location evidence="1">Cytoplasm</location>
    </subcellularLocation>
</comment>
<evidence type="ECO:0000256" key="1">
    <source>
        <dbReference type="ARBA" id="ARBA00004496"/>
    </source>
</evidence>